<dbReference type="EMBL" id="BAAAEI010000006">
    <property type="protein sequence ID" value="GAA0349423.1"/>
    <property type="molecule type" value="Genomic_DNA"/>
</dbReference>
<dbReference type="PROSITE" id="PS50943">
    <property type="entry name" value="HTH_CROC1"/>
    <property type="match status" value="1"/>
</dbReference>
<reference evidence="4" key="1">
    <citation type="journal article" date="2019" name="Int. J. Syst. Evol. Microbiol.">
        <title>The Global Catalogue of Microorganisms (GCM) 10K type strain sequencing project: providing services to taxonomists for standard genome sequencing and annotation.</title>
        <authorList>
            <consortium name="The Broad Institute Genomics Platform"/>
            <consortium name="The Broad Institute Genome Sequencing Center for Infectious Disease"/>
            <person name="Wu L."/>
            <person name="Ma J."/>
        </authorList>
    </citation>
    <scope>NUCLEOTIDE SEQUENCE [LARGE SCALE GENOMIC DNA]</scope>
    <source>
        <strain evidence="4">JCM 13378</strain>
    </source>
</reference>
<sequence length="138" mass="15043">MKIDKVLLKSSRETRNWTQQVVAQMCNVSLRTIQRAESTGDVSMDTLDALSAVFEIPSQQLLCSAKVPDKDGITSAQISAALKVLLLAQLSTFAVVFWVADKLTPLQLQVCTAVISLSFVFSFVLIGTVAYRKGMISS</sequence>
<keyword evidence="1" id="KW-1133">Transmembrane helix</keyword>
<dbReference type="SUPFAM" id="SSF47413">
    <property type="entry name" value="lambda repressor-like DNA-binding domains"/>
    <property type="match status" value="1"/>
</dbReference>
<dbReference type="RefSeq" id="WP_343842988.1">
    <property type="nucleotide sequence ID" value="NZ_BAAAEI010000006.1"/>
</dbReference>
<gene>
    <name evidence="3" type="ORF">GCM10009092_12280</name>
</gene>
<feature type="transmembrane region" description="Helical" evidence="1">
    <location>
        <begin position="80"/>
        <end position="100"/>
    </location>
</feature>
<name>A0ABP3GQ74_9ALTE</name>
<feature type="transmembrane region" description="Helical" evidence="1">
    <location>
        <begin position="106"/>
        <end position="131"/>
    </location>
</feature>
<dbReference type="Gene3D" id="1.10.260.40">
    <property type="entry name" value="lambda repressor-like DNA-binding domains"/>
    <property type="match status" value="1"/>
</dbReference>
<organism evidence="3 4">
    <name type="scientific">Bowmanella denitrificans</name>
    <dbReference type="NCBI Taxonomy" id="366582"/>
    <lineage>
        <taxon>Bacteria</taxon>
        <taxon>Pseudomonadati</taxon>
        <taxon>Pseudomonadota</taxon>
        <taxon>Gammaproteobacteria</taxon>
        <taxon>Alteromonadales</taxon>
        <taxon>Alteromonadaceae</taxon>
        <taxon>Bowmanella</taxon>
    </lineage>
</organism>
<keyword evidence="4" id="KW-1185">Reference proteome</keyword>
<dbReference type="InterPro" id="IPR010982">
    <property type="entry name" value="Lambda_DNA-bd_dom_sf"/>
</dbReference>
<dbReference type="SMART" id="SM00530">
    <property type="entry name" value="HTH_XRE"/>
    <property type="match status" value="1"/>
</dbReference>
<evidence type="ECO:0000259" key="2">
    <source>
        <dbReference type="PROSITE" id="PS50943"/>
    </source>
</evidence>
<accession>A0ABP3GQ74</accession>
<evidence type="ECO:0000313" key="4">
    <source>
        <dbReference type="Proteomes" id="UP001501757"/>
    </source>
</evidence>
<keyword evidence="1" id="KW-0472">Membrane</keyword>
<dbReference type="Pfam" id="PF01381">
    <property type="entry name" value="HTH_3"/>
    <property type="match status" value="1"/>
</dbReference>
<evidence type="ECO:0000313" key="3">
    <source>
        <dbReference type="EMBL" id="GAA0349423.1"/>
    </source>
</evidence>
<proteinExistence type="predicted"/>
<keyword evidence="1" id="KW-0812">Transmembrane</keyword>
<comment type="caution">
    <text evidence="3">The sequence shown here is derived from an EMBL/GenBank/DDBJ whole genome shotgun (WGS) entry which is preliminary data.</text>
</comment>
<dbReference type="InterPro" id="IPR001387">
    <property type="entry name" value="Cro/C1-type_HTH"/>
</dbReference>
<dbReference type="Proteomes" id="UP001501757">
    <property type="component" value="Unassembled WGS sequence"/>
</dbReference>
<protein>
    <recommendedName>
        <fullName evidence="2">HTH cro/C1-type domain-containing protein</fullName>
    </recommendedName>
</protein>
<evidence type="ECO:0000256" key="1">
    <source>
        <dbReference type="SAM" id="Phobius"/>
    </source>
</evidence>
<feature type="domain" description="HTH cro/C1-type" evidence="2">
    <location>
        <begin position="8"/>
        <end position="61"/>
    </location>
</feature>